<keyword evidence="5" id="KW-1185">Reference proteome</keyword>
<dbReference type="PANTHER" id="PTHR10666">
    <property type="entry name" value="UBIQUITIN"/>
    <property type="match status" value="1"/>
</dbReference>
<reference evidence="4" key="1">
    <citation type="journal article" date="2017" name="Nature">
        <title>The sunflower genome provides insights into oil metabolism, flowering and Asterid evolution.</title>
        <authorList>
            <person name="Badouin H."/>
            <person name="Gouzy J."/>
            <person name="Grassa C.J."/>
            <person name="Murat F."/>
            <person name="Staton S.E."/>
            <person name="Cottret L."/>
            <person name="Lelandais-Briere C."/>
            <person name="Owens G.L."/>
            <person name="Carrere S."/>
            <person name="Mayjonade B."/>
            <person name="Legrand L."/>
            <person name="Gill N."/>
            <person name="Kane N.C."/>
            <person name="Bowers J.E."/>
            <person name="Hubner S."/>
            <person name="Bellec A."/>
            <person name="Berard A."/>
            <person name="Berges H."/>
            <person name="Blanchet N."/>
            <person name="Boniface M.C."/>
            <person name="Brunel D."/>
            <person name="Catrice O."/>
            <person name="Chaidir N."/>
            <person name="Claudel C."/>
            <person name="Donnadieu C."/>
            <person name="Faraut T."/>
            <person name="Fievet G."/>
            <person name="Helmstetter N."/>
            <person name="King M."/>
            <person name="Knapp S.J."/>
            <person name="Lai Z."/>
            <person name="Le Paslier M.C."/>
            <person name="Lippi Y."/>
            <person name="Lorenzon L."/>
            <person name="Mandel J.R."/>
            <person name="Marage G."/>
            <person name="Marchand G."/>
            <person name="Marquand E."/>
            <person name="Bret-Mestries E."/>
            <person name="Morien E."/>
            <person name="Nambeesan S."/>
            <person name="Nguyen T."/>
            <person name="Pegot-Espagnet P."/>
            <person name="Pouilly N."/>
            <person name="Raftis F."/>
            <person name="Sallet E."/>
            <person name="Schiex T."/>
            <person name="Thomas J."/>
            <person name="Vandecasteele C."/>
            <person name="Vares D."/>
            <person name="Vear F."/>
            <person name="Vautrin S."/>
            <person name="Crespi M."/>
            <person name="Mangin B."/>
            <person name="Burke J.M."/>
            <person name="Salse J."/>
            <person name="Munos S."/>
            <person name="Vincourt P."/>
            <person name="Rieseberg L.H."/>
            <person name="Langlade N.B."/>
        </authorList>
    </citation>
    <scope>NUCLEOTIDE SEQUENCE</scope>
    <source>
        <tissue evidence="4">Leaves</tissue>
    </source>
</reference>
<feature type="domain" description="Ubiquitin-like" evidence="3">
    <location>
        <begin position="408"/>
        <end position="479"/>
    </location>
</feature>
<feature type="domain" description="Ubiquitin-like" evidence="3">
    <location>
        <begin position="239"/>
        <end position="314"/>
    </location>
</feature>
<organism evidence="4 5">
    <name type="scientific">Helianthus annuus</name>
    <name type="common">Common sunflower</name>
    <dbReference type="NCBI Taxonomy" id="4232"/>
    <lineage>
        <taxon>Eukaryota</taxon>
        <taxon>Viridiplantae</taxon>
        <taxon>Streptophyta</taxon>
        <taxon>Embryophyta</taxon>
        <taxon>Tracheophyta</taxon>
        <taxon>Spermatophyta</taxon>
        <taxon>Magnoliopsida</taxon>
        <taxon>eudicotyledons</taxon>
        <taxon>Gunneridae</taxon>
        <taxon>Pentapetalae</taxon>
        <taxon>asterids</taxon>
        <taxon>campanulids</taxon>
        <taxon>Asterales</taxon>
        <taxon>Asteraceae</taxon>
        <taxon>Asteroideae</taxon>
        <taxon>Heliantheae alliance</taxon>
        <taxon>Heliantheae</taxon>
        <taxon>Helianthus</taxon>
    </lineage>
</organism>
<keyword evidence="1" id="KW-1017">Isopeptide bond</keyword>
<dbReference type="Proteomes" id="UP000215914">
    <property type="component" value="Unassembled WGS sequence"/>
</dbReference>
<dbReference type="AlphaFoldDB" id="A0A9K3JXQ9"/>
<comment type="caution">
    <text evidence="4">The sequence shown here is derived from an EMBL/GenBank/DDBJ whole genome shotgun (WGS) entry which is preliminary data.</text>
</comment>
<dbReference type="SMART" id="SM00213">
    <property type="entry name" value="UBQ"/>
    <property type="match status" value="5"/>
</dbReference>
<dbReference type="OrthoDB" id="604226at2759"/>
<evidence type="ECO:0000256" key="2">
    <source>
        <dbReference type="ARBA" id="ARBA00022843"/>
    </source>
</evidence>
<evidence type="ECO:0000313" key="5">
    <source>
        <dbReference type="Proteomes" id="UP000215914"/>
    </source>
</evidence>
<evidence type="ECO:0000256" key="1">
    <source>
        <dbReference type="ARBA" id="ARBA00022499"/>
    </source>
</evidence>
<evidence type="ECO:0000313" key="4">
    <source>
        <dbReference type="EMBL" id="KAF5823470.1"/>
    </source>
</evidence>
<evidence type="ECO:0000259" key="3">
    <source>
        <dbReference type="PROSITE" id="PS50053"/>
    </source>
</evidence>
<accession>A0A9K3JXQ9</accession>
<reference evidence="4" key="2">
    <citation type="submission" date="2020-06" db="EMBL/GenBank/DDBJ databases">
        <title>Helianthus annuus Genome sequencing and assembly Release 2.</title>
        <authorList>
            <person name="Gouzy J."/>
            <person name="Langlade N."/>
            <person name="Munos S."/>
        </authorList>
    </citation>
    <scope>NUCLEOTIDE SEQUENCE</scope>
    <source>
        <tissue evidence="4">Leaves</tissue>
    </source>
</reference>
<dbReference type="Gramene" id="mRNA:HanXRQr2_Chr01g0038671">
    <property type="protein sequence ID" value="mRNA:HanXRQr2_Chr01g0038671"/>
    <property type="gene ID" value="HanXRQr2_Chr01g0038671"/>
</dbReference>
<keyword evidence="2" id="KW-0832">Ubl conjugation</keyword>
<sequence length="501" mass="56484">MADADGDGMFDDLTKMLLIAAGHNIHEVEEEEENGYRYYEVPADEYDSSHEYDDALRKLFHGDLYISSDDDDVDYRENGPSDDNYFDNDEINRILVKTATGKTIALKVKGSDTIGNMKVQIQSKERIPFDQQELIFNEMVLENMNTLANLPIKKDSTLKLMLKSRGFINITIKTPEGILIHSLEVKPSDTIGDVKAKMPGTGHVLIFNENVLEDSGTLADLHIVSGSTLTHTFKSVELMKIFVNTFTGKTISFLVSPEYTVAMVKWKIDIKERIPCNQQVLIFNKMVLGDSGTLFDFYINRNSTLTLMRKSRGRSITKNSTFRPMNESCEFVKIFIKPLTGKTVSLIVKPSDTIGELKVKLEEKVNILPDEQVLISNETVLHNRDSLADFHINKGSTLTLMRISTGFMHIFIKNARAFESPVTLEVKPSDTIRRVKFMIEDMVIWHPCNSILIFNGIRLDDSASLVDYNINKGSTIHLICGYSKCESSSESSSPTRSETSL</sequence>
<dbReference type="EMBL" id="MNCJ02000316">
    <property type="protein sequence ID" value="KAF5823470.1"/>
    <property type="molecule type" value="Genomic_DNA"/>
</dbReference>
<protein>
    <submittedName>
        <fullName evidence="4">Ubiquitin domain-containing protein</fullName>
    </submittedName>
</protein>
<dbReference type="Gene3D" id="3.10.20.90">
    <property type="entry name" value="Phosphatidylinositol 3-kinase Catalytic Subunit, Chain A, domain 1"/>
    <property type="match status" value="5"/>
</dbReference>
<dbReference type="InterPro" id="IPR019956">
    <property type="entry name" value="Ubiquitin_dom"/>
</dbReference>
<dbReference type="SUPFAM" id="SSF54236">
    <property type="entry name" value="Ubiquitin-like"/>
    <property type="match status" value="5"/>
</dbReference>
<feature type="domain" description="Ubiquitin-like" evidence="3">
    <location>
        <begin position="92"/>
        <end position="167"/>
    </location>
</feature>
<dbReference type="InterPro" id="IPR050158">
    <property type="entry name" value="Ubiquitin_ubiquitin-like"/>
</dbReference>
<dbReference type="PROSITE" id="PS50053">
    <property type="entry name" value="UBIQUITIN_2"/>
    <property type="match status" value="5"/>
</dbReference>
<proteinExistence type="predicted"/>
<dbReference type="InterPro" id="IPR000626">
    <property type="entry name" value="Ubiquitin-like_dom"/>
</dbReference>
<dbReference type="InterPro" id="IPR029071">
    <property type="entry name" value="Ubiquitin-like_domsf"/>
</dbReference>
<dbReference type="CDD" id="cd17039">
    <property type="entry name" value="Ubl_ubiquitin_like"/>
    <property type="match status" value="1"/>
</dbReference>
<feature type="domain" description="Ubiquitin-like" evidence="3">
    <location>
        <begin position="332"/>
        <end position="401"/>
    </location>
</feature>
<feature type="domain" description="Ubiquitin-like" evidence="3">
    <location>
        <begin position="168"/>
        <end position="229"/>
    </location>
</feature>
<name>A0A9K3JXQ9_HELAN</name>
<dbReference type="GO" id="GO:0003729">
    <property type="term" value="F:mRNA binding"/>
    <property type="evidence" value="ECO:0007669"/>
    <property type="project" value="UniProtKB-ARBA"/>
</dbReference>
<gene>
    <name evidence="4" type="ORF">HanXRQr2_Chr01g0038671</name>
</gene>
<dbReference type="PRINTS" id="PR00348">
    <property type="entry name" value="UBIQUITIN"/>
</dbReference>
<dbReference type="Pfam" id="PF00240">
    <property type="entry name" value="ubiquitin"/>
    <property type="match status" value="5"/>
</dbReference>